<feature type="compositionally biased region" description="Low complexity" evidence="6">
    <location>
        <begin position="30"/>
        <end position="56"/>
    </location>
</feature>
<evidence type="ECO:0000313" key="8">
    <source>
        <dbReference type="EMBL" id="NOU96400.1"/>
    </source>
</evidence>
<feature type="chain" id="PRO_5038670951" evidence="7">
    <location>
        <begin position="24"/>
        <end position="553"/>
    </location>
</feature>
<accession>A0A972K2Y3</accession>
<dbReference type="InterPro" id="IPR006059">
    <property type="entry name" value="SBP"/>
</dbReference>
<sequence length="553" mass="62270">MKSKRTVGSTVSMVLIFGALLSACGGNGSSGTSQGTGTSTTTGTGGSTPTSSTSTGKPAAANFDKKMTITMYNAGGFSPTNQPPSNREDDPLRQMLEKAVNIDLQMTVPPADQIKPKLNTMVASGDIPDLIFMTDRLTAVQYYDQGIVADLDSVMKDYPDLYNRFDKESWNAMLYKGKTIGMPGYELVNGINGWWIRNDWLKKLNLQVPTTPEELLNVMKAFTEKDPDGNGKNDTYGFATGILKDGNFSYPGNSGFGWDAIMMMFGVVPNMVDSIDGKITFDNTDPRMKEALAYMNQMVAANVVDPDWVTTNDVTALEKKMLTGKYGIVYRDWRSMELSSQQKMKDVSGEVPDWTVIPPMKGPHGDQWVSFAQFQSNSWTVSKKAAKDPEKLKRVMSLLQYWYADKDSLPYFSYGQKGIMWDMVDGKPVRLKENMANKDLVQKWQWQGNYFLPRRSNDALYFNFTNDKTDGYNKINLKYIKPNKVNPYVLVDANDTLYNDRIKYVNETLLKFIVGREPISNWDNYVNTLDTKFNYKKYKEDVLKQLNDAGIKP</sequence>
<dbReference type="SUPFAM" id="SSF53850">
    <property type="entry name" value="Periplasmic binding protein-like II"/>
    <property type="match status" value="1"/>
</dbReference>
<dbReference type="Proteomes" id="UP000641588">
    <property type="component" value="Unassembled WGS sequence"/>
</dbReference>
<dbReference type="PANTHER" id="PTHR43649">
    <property type="entry name" value="ARABINOSE-BINDING PROTEIN-RELATED"/>
    <property type="match status" value="1"/>
</dbReference>
<evidence type="ECO:0000256" key="1">
    <source>
        <dbReference type="ARBA" id="ARBA00022475"/>
    </source>
</evidence>
<feature type="signal peptide" evidence="7">
    <location>
        <begin position="1"/>
        <end position="23"/>
    </location>
</feature>
<keyword evidence="5" id="KW-0449">Lipoprotein</keyword>
<dbReference type="EMBL" id="WHOD01000097">
    <property type="protein sequence ID" value="NOU96400.1"/>
    <property type="molecule type" value="Genomic_DNA"/>
</dbReference>
<protein>
    <submittedName>
        <fullName evidence="8">Extracellular solute-binding protein</fullName>
    </submittedName>
</protein>
<reference evidence="8" key="1">
    <citation type="submission" date="2019-10" db="EMBL/GenBank/DDBJ databases">
        <title>Description of Paenibacillus glebae sp. nov.</title>
        <authorList>
            <person name="Carlier A."/>
            <person name="Qi S."/>
        </authorList>
    </citation>
    <scope>NUCLEOTIDE SEQUENCE</scope>
    <source>
        <strain evidence="8">LMG 31456</strain>
    </source>
</reference>
<evidence type="ECO:0000256" key="3">
    <source>
        <dbReference type="ARBA" id="ARBA00023136"/>
    </source>
</evidence>
<gene>
    <name evidence="8" type="ORF">GC093_24750</name>
</gene>
<keyword evidence="9" id="KW-1185">Reference proteome</keyword>
<evidence type="ECO:0000256" key="7">
    <source>
        <dbReference type="SAM" id="SignalP"/>
    </source>
</evidence>
<dbReference type="InterPro" id="IPR050490">
    <property type="entry name" value="Bact_solute-bd_prot1"/>
</dbReference>
<proteinExistence type="predicted"/>
<dbReference type="PANTHER" id="PTHR43649:SF33">
    <property type="entry name" value="POLYGALACTURONAN_RHAMNOGALACTURONAN-BINDING PROTEIN YTCQ"/>
    <property type="match status" value="1"/>
</dbReference>
<dbReference type="Pfam" id="PF01547">
    <property type="entry name" value="SBP_bac_1"/>
    <property type="match status" value="1"/>
</dbReference>
<dbReference type="PROSITE" id="PS51257">
    <property type="entry name" value="PROKAR_LIPOPROTEIN"/>
    <property type="match status" value="1"/>
</dbReference>
<keyword evidence="1" id="KW-1003">Cell membrane</keyword>
<comment type="caution">
    <text evidence="8">The sequence shown here is derived from an EMBL/GenBank/DDBJ whole genome shotgun (WGS) entry which is preliminary data.</text>
</comment>
<evidence type="ECO:0000313" key="9">
    <source>
        <dbReference type="Proteomes" id="UP000641588"/>
    </source>
</evidence>
<evidence type="ECO:0000256" key="4">
    <source>
        <dbReference type="ARBA" id="ARBA00023139"/>
    </source>
</evidence>
<keyword evidence="2 7" id="KW-0732">Signal</keyword>
<evidence type="ECO:0000256" key="6">
    <source>
        <dbReference type="SAM" id="MobiDB-lite"/>
    </source>
</evidence>
<keyword evidence="4" id="KW-0564">Palmitate</keyword>
<evidence type="ECO:0000256" key="5">
    <source>
        <dbReference type="ARBA" id="ARBA00023288"/>
    </source>
</evidence>
<dbReference type="AlphaFoldDB" id="A0A972K2Y3"/>
<feature type="region of interest" description="Disordered" evidence="6">
    <location>
        <begin position="26"/>
        <end position="59"/>
    </location>
</feature>
<keyword evidence="3" id="KW-0472">Membrane</keyword>
<evidence type="ECO:0000256" key="2">
    <source>
        <dbReference type="ARBA" id="ARBA00022729"/>
    </source>
</evidence>
<dbReference type="RefSeq" id="WP_171654636.1">
    <property type="nucleotide sequence ID" value="NZ_WHOD01000097.1"/>
</dbReference>
<name>A0A972K2Y3_9BACL</name>
<dbReference type="Gene3D" id="3.40.190.10">
    <property type="entry name" value="Periplasmic binding protein-like II"/>
    <property type="match status" value="2"/>
</dbReference>
<organism evidence="8 9">
    <name type="scientific">Paenibacillus foliorum</name>
    <dbReference type="NCBI Taxonomy" id="2654974"/>
    <lineage>
        <taxon>Bacteria</taxon>
        <taxon>Bacillati</taxon>
        <taxon>Bacillota</taxon>
        <taxon>Bacilli</taxon>
        <taxon>Bacillales</taxon>
        <taxon>Paenibacillaceae</taxon>
        <taxon>Paenibacillus</taxon>
    </lineage>
</organism>